<feature type="chain" id="PRO_5047063657" evidence="1">
    <location>
        <begin position="20"/>
        <end position="203"/>
    </location>
</feature>
<feature type="signal peptide" evidence="1">
    <location>
        <begin position="1"/>
        <end position="19"/>
    </location>
</feature>
<reference evidence="2 3" key="1">
    <citation type="submission" date="2024-03" db="EMBL/GenBank/DDBJ databases">
        <title>Cognatishimia coralii sp. nov., a marine bacterium isolated from coral surrounding seawater.</title>
        <authorList>
            <person name="Liu X."/>
            <person name="Liu S."/>
            <person name="Sun H."/>
            <person name="Zhang Y."/>
        </authorList>
    </citation>
    <scope>NUCLEOTIDE SEQUENCE [LARGE SCALE GENOMIC DNA]</scope>
    <source>
        <strain evidence="2 3">D5M38</strain>
    </source>
</reference>
<evidence type="ECO:0000256" key="1">
    <source>
        <dbReference type="SAM" id="SignalP"/>
    </source>
</evidence>
<comment type="caution">
    <text evidence="2">The sequence shown here is derived from an EMBL/GenBank/DDBJ whole genome shotgun (WGS) entry which is preliminary data.</text>
</comment>
<sequence>MRIVLAVLFTPFLALCAYAQSDVPIVMRTFTVVSQFSLPPWSAHDNIGETSKIFRDQGKSESGNDYFIHEMIPSDESFDAWTRLYAITAETPISGDLQAYANGQVNVYVRHCTNAASHFFPNIPEHAKLFLTFCEGYRDNPDIGEISFFNMQIKNKTLVKNYINVRVPAFELTDSTLPLSDADIQTYVDLVWGLQLIEDQSGG</sequence>
<dbReference type="Proteomes" id="UP001368270">
    <property type="component" value="Unassembled WGS sequence"/>
</dbReference>
<dbReference type="EMBL" id="JBBGAZ010000005">
    <property type="protein sequence ID" value="MEJ5218745.1"/>
    <property type="molecule type" value="Genomic_DNA"/>
</dbReference>
<organism evidence="2 3">
    <name type="scientific">Cognatishimia coralii</name>
    <dbReference type="NCBI Taxonomy" id="3083254"/>
    <lineage>
        <taxon>Bacteria</taxon>
        <taxon>Pseudomonadati</taxon>
        <taxon>Pseudomonadota</taxon>
        <taxon>Alphaproteobacteria</taxon>
        <taxon>Rhodobacterales</taxon>
        <taxon>Paracoccaceae</taxon>
        <taxon>Cognatishimia</taxon>
    </lineage>
</organism>
<evidence type="ECO:0000313" key="3">
    <source>
        <dbReference type="Proteomes" id="UP001368270"/>
    </source>
</evidence>
<protein>
    <submittedName>
        <fullName evidence="2">Uncharacterized protein</fullName>
    </submittedName>
</protein>
<gene>
    <name evidence="2" type="ORF">WG622_10860</name>
</gene>
<name>A0ABU8QH51_9RHOB</name>
<keyword evidence="1" id="KW-0732">Signal</keyword>
<proteinExistence type="predicted"/>
<dbReference type="RefSeq" id="WP_339403594.1">
    <property type="nucleotide sequence ID" value="NZ_JBBGAZ010000005.1"/>
</dbReference>
<evidence type="ECO:0000313" key="2">
    <source>
        <dbReference type="EMBL" id="MEJ5218745.1"/>
    </source>
</evidence>
<accession>A0ABU8QH51</accession>
<keyword evidence="3" id="KW-1185">Reference proteome</keyword>